<keyword evidence="3" id="KW-1185">Reference proteome</keyword>
<evidence type="ECO:0000313" key="2">
    <source>
        <dbReference type="EMBL" id="GIG96709.1"/>
    </source>
</evidence>
<feature type="region of interest" description="Disordered" evidence="1">
    <location>
        <begin position="270"/>
        <end position="353"/>
    </location>
</feature>
<dbReference type="PANTHER" id="PTHR40053:SF1">
    <property type="entry name" value="SPORULATION-CONTROL PROTEIN SPO0M"/>
    <property type="match status" value="1"/>
</dbReference>
<dbReference type="RefSeq" id="WP_203858252.1">
    <property type="nucleotide sequence ID" value="NZ_BAAAZQ010000001.1"/>
</dbReference>
<protein>
    <submittedName>
        <fullName evidence="2">Sporulation protein</fullName>
    </submittedName>
</protein>
<dbReference type="Pfam" id="PF07070">
    <property type="entry name" value="Spo0M"/>
    <property type="match status" value="1"/>
</dbReference>
<dbReference type="InterPro" id="IPR009776">
    <property type="entry name" value="Spore_0_M"/>
</dbReference>
<feature type="compositionally biased region" description="Gly residues" evidence="1">
    <location>
        <begin position="329"/>
        <end position="353"/>
    </location>
</feature>
<accession>A0ABQ4EQ07</accession>
<comment type="caution">
    <text evidence="2">The sequence shown here is derived from an EMBL/GenBank/DDBJ whole genome shotgun (WGS) entry which is preliminary data.</text>
</comment>
<evidence type="ECO:0000256" key="1">
    <source>
        <dbReference type="SAM" id="MobiDB-lite"/>
    </source>
</evidence>
<evidence type="ECO:0000313" key="3">
    <source>
        <dbReference type="Proteomes" id="UP000621500"/>
    </source>
</evidence>
<feature type="compositionally biased region" description="Low complexity" evidence="1">
    <location>
        <begin position="305"/>
        <end position="320"/>
    </location>
</feature>
<sequence>MANAGRAREGATVGFGGLLPGSGLTVRTTLTNPSTRPGLSLPGRVTLTAGRSPVTVDGVTLGLVTRVEPAGGEVEYLPVEFHRVAAAGALVLAPGERRILDFGVPVPWETPVTVVDGHCLLNLRMGLRAEVAVSALLDRGDLRPVYVHPLPAQAGVLGALTELGFELRQVGLLAERLPGIDQKLPFHQKIAYWAAPLYGGPFSELEVSFFTDPYRVEVLFALDRRVALAGAGHVSFSRFRVDHRGAADLDWITVLDSWLRYAVQRHSATAAGYQVRTDRRPSPPPRPTDPDQSHPGPSGTNTRDSAPPGEEPSGAAPAAGHDPDRGLRPIGGGEGGMGGGAGGAAGGSGGAGI</sequence>
<dbReference type="EMBL" id="BONX01000022">
    <property type="protein sequence ID" value="GIG96709.1"/>
    <property type="molecule type" value="Genomic_DNA"/>
</dbReference>
<gene>
    <name evidence="2" type="ORF">Pma05_32820</name>
</gene>
<organism evidence="2 3">
    <name type="scientific">Plantactinospora mayteni</name>
    <dbReference type="NCBI Taxonomy" id="566021"/>
    <lineage>
        <taxon>Bacteria</taxon>
        <taxon>Bacillati</taxon>
        <taxon>Actinomycetota</taxon>
        <taxon>Actinomycetes</taxon>
        <taxon>Micromonosporales</taxon>
        <taxon>Micromonosporaceae</taxon>
        <taxon>Plantactinospora</taxon>
    </lineage>
</organism>
<dbReference type="Proteomes" id="UP000621500">
    <property type="component" value="Unassembled WGS sequence"/>
</dbReference>
<reference evidence="2 3" key="1">
    <citation type="submission" date="2021-01" db="EMBL/GenBank/DDBJ databases">
        <title>Whole genome shotgun sequence of Plantactinospora mayteni NBRC 109088.</title>
        <authorList>
            <person name="Komaki H."/>
            <person name="Tamura T."/>
        </authorList>
    </citation>
    <scope>NUCLEOTIDE SEQUENCE [LARGE SCALE GENOMIC DNA]</scope>
    <source>
        <strain evidence="2 3">NBRC 109088</strain>
    </source>
</reference>
<proteinExistence type="predicted"/>
<name>A0ABQ4EQ07_9ACTN</name>
<dbReference type="PANTHER" id="PTHR40053">
    <property type="entry name" value="SPORULATION-CONTROL PROTEIN SPO0M"/>
    <property type="match status" value="1"/>
</dbReference>